<sequence>MDRQDNIRNVTVIAHVDHGKSTLTDSLVRMAGISSKNRFTDGLEAEQQRGISIKSTGLSLYFELPNAADQKAPATQAAAAAAGGEEGEAQQGPSLEGFLLNLIDSPGHVDFSSEVTAALRVTDGALVVVDCVEGVPCRSASSPFLS</sequence>
<dbReference type="RefSeq" id="XP_004335380.1">
    <property type="nucleotide sequence ID" value="XM_004335332.1"/>
</dbReference>
<keyword evidence="6" id="KW-1185">Reference proteome</keyword>
<keyword evidence="1" id="KW-0963">Cytoplasm</keyword>
<dbReference type="GO" id="GO:0003746">
    <property type="term" value="F:translation elongation factor activity"/>
    <property type="evidence" value="ECO:0007669"/>
    <property type="project" value="UniProtKB-KW"/>
</dbReference>
<organism evidence="5 6">
    <name type="scientific">Acanthamoeba castellanii (strain ATCC 30010 / Neff)</name>
    <dbReference type="NCBI Taxonomy" id="1257118"/>
    <lineage>
        <taxon>Eukaryota</taxon>
        <taxon>Amoebozoa</taxon>
        <taxon>Discosea</taxon>
        <taxon>Longamoebia</taxon>
        <taxon>Centramoebida</taxon>
        <taxon>Acanthamoebidae</taxon>
        <taxon>Acanthamoeba</taxon>
    </lineage>
</organism>
<dbReference type="GO" id="GO:0005829">
    <property type="term" value="C:cytosol"/>
    <property type="evidence" value="ECO:0007669"/>
    <property type="project" value="TreeGrafter"/>
</dbReference>
<dbReference type="Gene3D" id="3.40.50.300">
    <property type="entry name" value="P-loop containing nucleotide triphosphate hydrolases"/>
    <property type="match status" value="1"/>
</dbReference>
<dbReference type="STRING" id="1257118.L8GK05"/>
<dbReference type="PANTHER" id="PTHR42908:SF10">
    <property type="entry name" value="EUKARYOTIC TRANSLATION ELONGATION FACTOR 2"/>
    <property type="match status" value="1"/>
</dbReference>
<dbReference type="OrthoDB" id="364892at2759"/>
<proteinExistence type="predicted"/>
<dbReference type="GeneID" id="14914009"/>
<dbReference type="GO" id="GO:1990904">
    <property type="term" value="C:ribonucleoprotein complex"/>
    <property type="evidence" value="ECO:0007669"/>
    <property type="project" value="TreeGrafter"/>
</dbReference>
<dbReference type="EMBL" id="KB008093">
    <property type="protein sequence ID" value="ELR13367.1"/>
    <property type="molecule type" value="Genomic_DNA"/>
</dbReference>
<dbReference type="PRINTS" id="PR00315">
    <property type="entry name" value="ELONGATNFCT"/>
</dbReference>
<evidence type="ECO:0000259" key="4">
    <source>
        <dbReference type="PROSITE" id="PS51722"/>
    </source>
</evidence>
<evidence type="ECO:0000313" key="6">
    <source>
        <dbReference type="Proteomes" id="UP000011083"/>
    </source>
</evidence>
<evidence type="ECO:0000256" key="1">
    <source>
        <dbReference type="ARBA" id="ARBA00022490"/>
    </source>
</evidence>
<feature type="domain" description="Tr-type G" evidence="4">
    <location>
        <begin position="5"/>
        <end position="146"/>
    </location>
</feature>
<accession>L8GK05</accession>
<dbReference type="GO" id="GO:0043022">
    <property type="term" value="F:ribosome binding"/>
    <property type="evidence" value="ECO:0007669"/>
    <property type="project" value="TreeGrafter"/>
</dbReference>
<dbReference type="Pfam" id="PF00009">
    <property type="entry name" value="GTP_EFTU"/>
    <property type="match status" value="1"/>
</dbReference>
<dbReference type="GO" id="GO:0005525">
    <property type="term" value="F:GTP binding"/>
    <property type="evidence" value="ECO:0007669"/>
    <property type="project" value="InterPro"/>
</dbReference>
<dbReference type="SUPFAM" id="SSF52540">
    <property type="entry name" value="P-loop containing nucleoside triphosphate hydrolases"/>
    <property type="match status" value="1"/>
</dbReference>
<name>L8GK05_ACACF</name>
<keyword evidence="2 5" id="KW-0251">Elongation factor</keyword>
<dbReference type="VEuPathDB" id="AmoebaDB:ACA1_241040"/>
<dbReference type="GO" id="GO:0003924">
    <property type="term" value="F:GTPase activity"/>
    <property type="evidence" value="ECO:0007669"/>
    <property type="project" value="InterPro"/>
</dbReference>
<dbReference type="KEGG" id="acan:ACA1_241040"/>
<evidence type="ECO:0000256" key="2">
    <source>
        <dbReference type="ARBA" id="ARBA00022768"/>
    </source>
</evidence>
<dbReference type="InterPro" id="IPR000795">
    <property type="entry name" value="T_Tr_GTP-bd_dom"/>
</dbReference>
<dbReference type="InterPro" id="IPR031157">
    <property type="entry name" value="G_TR_CS"/>
</dbReference>
<keyword evidence="3" id="KW-0648">Protein biosynthesis</keyword>
<dbReference type="Proteomes" id="UP000011083">
    <property type="component" value="Unassembled WGS sequence"/>
</dbReference>
<dbReference type="PANTHER" id="PTHR42908">
    <property type="entry name" value="TRANSLATION ELONGATION FACTOR-RELATED"/>
    <property type="match status" value="1"/>
</dbReference>
<dbReference type="PROSITE" id="PS00301">
    <property type="entry name" value="G_TR_1"/>
    <property type="match status" value="1"/>
</dbReference>
<dbReference type="InterPro" id="IPR027417">
    <property type="entry name" value="P-loop_NTPase"/>
</dbReference>
<dbReference type="NCBIfam" id="TIGR00231">
    <property type="entry name" value="small_GTP"/>
    <property type="match status" value="1"/>
</dbReference>
<dbReference type="AlphaFoldDB" id="L8GK05"/>
<protein>
    <submittedName>
        <fullName evidence="5">Elongation factor 2, putative</fullName>
    </submittedName>
</protein>
<gene>
    <name evidence="5" type="ORF">ACA1_241040</name>
</gene>
<evidence type="ECO:0000256" key="3">
    <source>
        <dbReference type="ARBA" id="ARBA00022917"/>
    </source>
</evidence>
<reference evidence="5 6" key="1">
    <citation type="journal article" date="2013" name="Genome Biol.">
        <title>Genome of Acanthamoeba castellanii highlights extensive lateral gene transfer and early evolution of tyrosine kinase signaling.</title>
        <authorList>
            <person name="Clarke M."/>
            <person name="Lohan A.J."/>
            <person name="Liu B."/>
            <person name="Lagkouvardos I."/>
            <person name="Roy S."/>
            <person name="Zafar N."/>
            <person name="Bertelli C."/>
            <person name="Schilde C."/>
            <person name="Kianianmomeni A."/>
            <person name="Burglin T.R."/>
            <person name="Frech C."/>
            <person name="Turcotte B."/>
            <person name="Kopec K.O."/>
            <person name="Synnott J.M."/>
            <person name="Choo C."/>
            <person name="Paponov I."/>
            <person name="Finkler A."/>
            <person name="Soon Heng Tan C."/>
            <person name="Hutchins A.P."/>
            <person name="Weinmeier T."/>
            <person name="Rattei T."/>
            <person name="Chu J.S."/>
            <person name="Gimenez G."/>
            <person name="Irimia M."/>
            <person name="Rigden D.J."/>
            <person name="Fitzpatrick D.A."/>
            <person name="Lorenzo-Morales J."/>
            <person name="Bateman A."/>
            <person name="Chiu C.H."/>
            <person name="Tang P."/>
            <person name="Hegemann P."/>
            <person name="Fromm H."/>
            <person name="Raoult D."/>
            <person name="Greub G."/>
            <person name="Miranda-Saavedra D."/>
            <person name="Chen N."/>
            <person name="Nash P."/>
            <person name="Ginger M.L."/>
            <person name="Horn M."/>
            <person name="Schaap P."/>
            <person name="Caler L."/>
            <person name="Loftus B."/>
        </authorList>
    </citation>
    <scope>NUCLEOTIDE SEQUENCE [LARGE SCALE GENOMIC DNA]</scope>
    <source>
        <strain evidence="5 6">Neff</strain>
    </source>
</reference>
<dbReference type="PROSITE" id="PS51722">
    <property type="entry name" value="G_TR_2"/>
    <property type="match status" value="1"/>
</dbReference>
<evidence type="ECO:0000313" key="5">
    <source>
        <dbReference type="EMBL" id="ELR13367.1"/>
    </source>
</evidence>
<dbReference type="InterPro" id="IPR005225">
    <property type="entry name" value="Small_GTP-bd"/>
</dbReference>